<dbReference type="AlphaFoldDB" id="A0A9P5X354"/>
<organism evidence="2 3">
    <name type="scientific">Macrolepiota fuliginosa MF-IS2</name>
    <dbReference type="NCBI Taxonomy" id="1400762"/>
    <lineage>
        <taxon>Eukaryota</taxon>
        <taxon>Fungi</taxon>
        <taxon>Dikarya</taxon>
        <taxon>Basidiomycota</taxon>
        <taxon>Agaricomycotina</taxon>
        <taxon>Agaricomycetes</taxon>
        <taxon>Agaricomycetidae</taxon>
        <taxon>Agaricales</taxon>
        <taxon>Agaricineae</taxon>
        <taxon>Agaricaceae</taxon>
        <taxon>Macrolepiota</taxon>
    </lineage>
</organism>
<protein>
    <submittedName>
        <fullName evidence="2">Uncharacterized protein</fullName>
    </submittedName>
</protein>
<keyword evidence="1" id="KW-0472">Membrane</keyword>
<comment type="caution">
    <text evidence="2">The sequence shown here is derived from an EMBL/GenBank/DDBJ whole genome shotgun (WGS) entry which is preliminary data.</text>
</comment>
<evidence type="ECO:0000313" key="2">
    <source>
        <dbReference type="EMBL" id="KAF9443638.1"/>
    </source>
</evidence>
<dbReference type="Proteomes" id="UP000807342">
    <property type="component" value="Unassembled WGS sequence"/>
</dbReference>
<keyword evidence="1" id="KW-0812">Transmembrane</keyword>
<sequence>MFWTWAQHRYYACLVQYESFLVFNLFFGDTLSNHVYLFYLLLFLFWVVRCGPYQ</sequence>
<evidence type="ECO:0000256" key="1">
    <source>
        <dbReference type="SAM" id="Phobius"/>
    </source>
</evidence>
<reference evidence="2" key="1">
    <citation type="submission" date="2020-11" db="EMBL/GenBank/DDBJ databases">
        <authorList>
            <consortium name="DOE Joint Genome Institute"/>
            <person name="Ahrendt S."/>
            <person name="Riley R."/>
            <person name="Andreopoulos W."/>
            <person name="Labutti K."/>
            <person name="Pangilinan J."/>
            <person name="Ruiz-Duenas F.J."/>
            <person name="Barrasa J.M."/>
            <person name="Sanchez-Garcia M."/>
            <person name="Camarero S."/>
            <person name="Miyauchi S."/>
            <person name="Serrano A."/>
            <person name="Linde D."/>
            <person name="Babiker R."/>
            <person name="Drula E."/>
            <person name="Ayuso-Fernandez I."/>
            <person name="Pacheco R."/>
            <person name="Padilla G."/>
            <person name="Ferreira P."/>
            <person name="Barriuso J."/>
            <person name="Kellner H."/>
            <person name="Castanera R."/>
            <person name="Alfaro M."/>
            <person name="Ramirez L."/>
            <person name="Pisabarro A.G."/>
            <person name="Kuo A."/>
            <person name="Tritt A."/>
            <person name="Lipzen A."/>
            <person name="He G."/>
            <person name="Yan M."/>
            <person name="Ng V."/>
            <person name="Cullen D."/>
            <person name="Martin F."/>
            <person name="Rosso M.-N."/>
            <person name="Henrissat B."/>
            <person name="Hibbett D."/>
            <person name="Martinez A.T."/>
            <person name="Grigoriev I.V."/>
        </authorList>
    </citation>
    <scope>NUCLEOTIDE SEQUENCE</scope>
    <source>
        <strain evidence="2">MF-IS2</strain>
    </source>
</reference>
<keyword evidence="3" id="KW-1185">Reference proteome</keyword>
<name>A0A9P5X354_9AGAR</name>
<accession>A0A9P5X354</accession>
<proteinExistence type="predicted"/>
<keyword evidence="1" id="KW-1133">Transmembrane helix</keyword>
<dbReference type="EMBL" id="MU151451">
    <property type="protein sequence ID" value="KAF9443638.1"/>
    <property type="molecule type" value="Genomic_DNA"/>
</dbReference>
<feature type="transmembrane region" description="Helical" evidence="1">
    <location>
        <begin position="31"/>
        <end position="48"/>
    </location>
</feature>
<evidence type="ECO:0000313" key="3">
    <source>
        <dbReference type="Proteomes" id="UP000807342"/>
    </source>
</evidence>
<gene>
    <name evidence="2" type="ORF">P691DRAFT_401187</name>
</gene>